<evidence type="ECO:0000313" key="2">
    <source>
        <dbReference type="Proteomes" id="UP001174997"/>
    </source>
</evidence>
<organism evidence="1 2">
    <name type="scientific">Cercophora samala</name>
    <dbReference type="NCBI Taxonomy" id="330535"/>
    <lineage>
        <taxon>Eukaryota</taxon>
        <taxon>Fungi</taxon>
        <taxon>Dikarya</taxon>
        <taxon>Ascomycota</taxon>
        <taxon>Pezizomycotina</taxon>
        <taxon>Sordariomycetes</taxon>
        <taxon>Sordariomycetidae</taxon>
        <taxon>Sordariales</taxon>
        <taxon>Lasiosphaeriaceae</taxon>
        <taxon>Cercophora</taxon>
    </lineage>
</organism>
<comment type="caution">
    <text evidence="1">The sequence shown here is derived from an EMBL/GenBank/DDBJ whole genome shotgun (WGS) entry which is preliminary data.</text>
</comment>
<dbReference type="InterPro" id="IPR013083">
    <property type="entry name" value="Znf_RING/FYVE/PHD"/>
</dbReference>
<dbReference type="Proteomes" id="UP001174997">
    <property type="component" value="Unassembled WGS sequence"/>
</dbReference>
<evidence type="ECO:0000313" key="1">
    <source>
        <dbReference type="EMBL" id="KAK0671233.1"/>
    </source>
</evidence>
<keyword evidence="2" id="KW-1185">Reference proteome</keyword>
<dbReference type="AlphaFoldDB" id="A0AA40DCA1"/>
<dbReference type="Gene3D" id="3.30.40.10">
    <property type="entry name" value="Zinc/RING finger domain, C3HC4 (zinc finger)"/>
    <property type="match status" value="1"/>
</dbReference>
<sequence>MTRTTTNHIITSETINGVTQTIEHVTEEEWLNMWECCRCANELAYRRHPNRCPHCRHRVCQRCEVYDILRIRSFSRNLTTGEYYNIRERLVRQ</sequence>
<name>A0AA40DCA1_9PEZI</name>
<dbReference type="EMBL" id="JAULSY010000023">
    <property type="protein sequence ID" value="KAK0671233.1"/>
    <property type="molecule type" value="Genomic_DNA"/>
</dbReference>
<reference evidence="1" key="1">
    <citation type="submission" date="2023-06" db="EMBL/GenBank/DDBJ databases">
        <title>Genome-scale phylogeny and comparative genomics of the fungal order Sordariales.</title>
        <authorList>
            <consortium name="Lawrence Berkeley National Laboratory"/>
            <person name="Hensen N."/>
            <person name="Bonometti L."/>
            <person name="Westerberg I."/>
            <person name="Brannstrom I.O."/>
            <person name="Guillou S."/>
            <person name="Cros-Aarteil S."/>
            <person name="Calhoun S."/>
            <person name="Haridas S."/>
            <person name="Kuo A."/>
            <person name="Mondo S."/>
            <person name="Pangilinan J."/>
            <person name="Riley R."/>
            <person name="Labutti K."/>
            <person name="Andreopoulos B."/>
            <person name="Lipzen A."/>
            <person name="Chen C."/>
            <person name="Yanf M."/>
            <person name="Daum C."/>
            <person name="Ng V."/>
            <person name="Clum A."/>
            <person name="Steindorff A."/>
            <person name="Ohm R."/>
            <person name="Martin F."/>
            <person name="Silar P."/>
            <person name="Natvig D."/>
            <person name="Lalanne C."/>
            <person name="Gautier V."/>
            <person name="Ament-Velasquez S.L."/>
            <person name="Kruys A."/>
            <person name="Hutchinson M.I."/>
            <person name="Powell A.J."/>
            <person name="Barry K."/>
            <person name="Miller A.N."/>
            <person name="Grigoriev I.V."/>
            <person name="Debuchy R."/>
            <person name="Gladieux P."/>
            <person name="Thoren M.H."/>
            <person name="Johannesson H."/>
        </authorList>
    </citation>
    <scope>NUCLEOTIDE SEQUENCE</scope>
    <source>
        <strain evidence="1">CBS 307.81</strain>
    </source>
</reference>
<dbReference type="SUPFAM" id="SSF57903">
    <property type="entry name" value="FYVE/PHD zinc finger"/>
    <property type="match status" value="1"/>
</dbReference>
<accession>A0AA40DCA1</accession>
<gene>
    <name evidence="1" type="ORF">QBC41DRAFT_300866</name>
</gene>
<protein>
    <submittedName>
        <fullName evidence="1">Uncharacterized protein</fullName>
    </submittedName>
</protein>
<proteinExistence type="predicted"/>
<dbReference type="InterPro" id="IPR011011">
    <property type="entry name" value="Znf_FYVE_PHD"/>
</dbReference>